<organism evidence="2 3">
    <name type="scientific">Candidatus Lokiarchaeum ossiferum</name>
    <dbReference type="NCBI Taxonomy" id="2951803"/>
    <lineage>
        <taxon>Archaea</taxon>
        <taxon>Promethearchaeati</taxon>
        <taxon>Promethearchaeota</taxon>
        <taxon>Promethearchaeia</taxon>
        <taxon>Promethearchaeales</taxon>
        <taxon>Promethearchaeaceae</taxon>
        <taxon>Candidatus Lokiarchaeum</taxon>
    </lineage>
</organism>
<proteinExistence type="predicted"/>
<feature type="transmembrane region" description="Helical" evidence="1">
    <location>
        <begin position="251"/>
        <end position="271"/>
    </location>
</feature>
<feature type="transmembrane region" description="Helical" evidence="1">
    <location>
        <begin position="103"/>
        <end position="124"/>
    </location>
</feature>
<sequence length="476" mass="55549">MVTLIYFEYLQLILIIPKAIESSLFFLNIILAYKKYSEHNWNDRPLVERLFFIGLIGWFIYIFLDIFIFLFAPVSMSLAPDGIYKGYLSNYLSLTLVNLIRDIAFTGALIQLWSYFFASLTILLGEAQASKIFRNWVVRMTVLVISLIVLAFDQIKVEILDGLPIVNAEYQGLGGFVIGLFICIYFGGVVLLISSLRKEILAQSSNKMKHHILALILGVLIMGIGNLYWLFLGILEGAVPLLFHGTSNRFFFTYLGHFIWTLSPIFIYFGFQKPIDVSPKIDDDYNKIGMFNFKKLVEEEFLAMYLIKGNRIIYINALMKKCMKMTLKNQNLWDIETLFSHIHPQDLPQVKKYYDFQNLDKIPHNFYELRYLCSDNEVKWVKQITIPIIQYKEPVLQIIFEDITERKLAEQEKKTLQGLLPICASCKKIRDDEGYYVQIERYLHDHSDVEFTHGLCPDCMEKMFKEIDSKDNEKKN</sequence>
<evidence type="ECO:0000313" key="3">
    <source>
        <dbReference type="Proteomes" id="UP001208689"/>
    </source>
</evidence>
<dbReference type="EMBL" id="CP104013">
    <property type="protein sequence ID" value="UYP46114.1"/>
    <property type="molecule type" value="Genomic_DNA"/>
</dbReference>
<protein>
    <recommendedName>
        <fullName evidence="4">PAC domain-containing protein</fullName>
    </recommendedName>
</protein>
<keyword evidence="3" id="KW-1185">Reference proteome</keyword>
<feature type="transmembrane region" description="Helical" evidence="1">
    <location>
        <begin position="136"/>
        <end position="152"/>
    </location>
</feature>
<evidence type="ECO:0000313" key="2">
    <source>
        <dbReference type="EMBL" id="UYP46114.1"/>
    </source>
</evidence>
<name>A0ABY6HU93_9ARCH</name>
<gene>
    <name evidence="2" type="ORF">NEF87_002399</name>
</gene>
<feature type="transmembrane region" description="Helical" evidence="1">
    <location>
        <begin position="212"/>
        <end position="231"/>
    </location>
</feature>
<keyword evidence="1" id="KW-0472">Membrane</keyword>
<evidence type="ECO:0000256" key="1">
    <source>
        <dbReference type="SAM" id="Phobius"/>
    </source>
</evidence>
<dbReference type="InterPro" id="IPR035965">
    <property type="entry name" value="PAS-like_dom_sf"/>
</dbReference>
<reference evidence="2" key="1">
    <citation type="submission" date="2022-09" db="EMBL/GenBank/DDBJ databases">
        <title>Actin cytoskeleton and complex cell architecture in an #Asgard archaeon.</title>
        <authorList>
            <person name="Ponce Toledo R.I."/>
            <person name="Schleper C."/>
            <person name="Rodrigues Oliveira T."/>
            <person name="Wollweber F."/>
            <person name="Xu J."/>
            <person name="Rittmann S."/>
            <person name="Klingl A."/>
            <person name="Pilhofer M."/>
        </authorList>
    </citation>
    <scope>NUCLEOTIDE SEQUENCE</scope>
    <source>
        <strain evidence="2">B-35</strain>
    </source>
</reference>
<dbReference type="SUPFAM" id="SSF55785">
    <property type="entry name" value="PYP-like sensor domain (PAS domain)"/>
    <property type="match status" value="1"/>
</dbReference>
<feature type="transmembrane region" description="Helical" evidence="1">
    <location>
        <begin position="51"/>
        <end position="72"/>
    </location>
</feature>
<dbReference type="Gene3D" id="3.30.450.20">
    <property type="entry name" value="PAS domain"/>
    <property type="match status" value="1"/>
</dbReference>
<feature type="transmembrane region" description="Helical" evidence="1">
    <location>
        <begin position="12"/>
        <end position="31"/>
    </location>
</feature>
<keyword evidence="1" id="KW-0812">Transmembrane</keyword>
<accession>A0ABY6HU93</accession>
<dbReference type="Proteomes" id="UP001208689">
    <property type="component" value="Chromosome"/>
</dbReference>
<evidence type="ECO:0008006" key="4">
    <source>
        <dbReference type="Google" id="ProtNLM"/>
    </source>
</evidence>
<keyword evidence="1" id="KW-1133">Transmembrane helix</keyword>
<feature type="transmembrane region" description="Helical" evidence="1">
    <location>
        <begin position="172"/>
        <end position="192"/>
    </location>
</feature>